<dbReference type="InterPro" id="IPR001878">
    <property type="entry name" value="Znf_CCHC"/>
</dbReference>
<sequence>MDDPDVLDLEEGSGETGVVGNLCLVGKVLNPKPLNITAITNICTTAWKTRSPFSVTSWNNNIFLFRFEEIEDKELVLSDRPWSIMNSLMVLQPVVDGIAITDHDFSVSPFWVQIHCLPVGKMNRANAVIIGKRFQKLLAIETNPDGIMLDRSFLRIRVNINLELPIPKGFWLRTKSVLMKDLWISYKYEKLSDFCFACGRIGHDNRSCRFVPRDGGSNSGFGPEIRANGIRRSQIPIEVIRHEVDEAEHRVSELLGRRAGDISMPELSGRRSVTQESDNDARRPKQLEARERSTNVIGNQQEVVGARPTYAAGTVSVLQPTRGSLIKEKGTNTTNSSESFICSHYPIVDIPKYPLGLQLGSLSHFPNPPHNPGPNTLHLSSPKPLYFVTEPTDSPPSHTSQPIVNLPNPNLPAIEEISPTSSSIRNPSSPTLEPPSSITSEIVPTQTNHSYSSSLDKSLATVFHKLAIKRKPTEDPVDSNRSKLLRLCAPTNLSSHTQKPKQSGSRKSVRRGGSNISAKKSSGDTQDLSAFESSLCDVPVQQAITSLEIDLPLVPSKMDTDSMVDGHVAGPKQPPDQ</sequence>
<comment type="caution">
    <text evidence="4">The sequence shown here is derived from an EMBL/GenBank/DDBJ whole genome shotgun (WGS) entry which is preliminary data.</text>
</comment>
<dbReference type="GO" id="GO:0008270">
    <property type="term" value="F:zinc ion binding"/>
    <property type="evidence" value="ECO:0007669"/>
    <property type="project" value="UniProtKB-KW"/>
</dbReference>
<reference evidence="4" key="1">
    <citation type="submission" date="2020-08" db="EMBL/GenBank/DDBJ databases">
        <title>Plant Genome Project.</title>
        <authorList>
            <person name="Zhang R.-G."/>
        </authorList>
    </citation>
    <scope>NUCLEOTIDE SEQUENCE</scope>
    <source>
        <strain evidence="4">WSP0</strain>
        <tissue evidence="4">Leaf</tissue>
    </source>
</reference>
<feature type="region of interest" description="Disordered" evidence="2">
    <location>
        <begin position="265"/>
        <end position="293"/>
    </location>
</feature>
<gene>
    <name evidence="4" type="ORF">RHGRI_030023</name>
</gene>
<evidence type="ECO:0000259" key="3">
    <source>
        <dbReference type="PROSITE" id="PS50158"/>
    </source>
</evidence>
<dbReference type="InterPro" id="IPR025836">
    <property type="entry name" value="Zn_knuckle_CX2CX4HX4C"/>
</dbReference>
<evidence type="ECO:0000313" key="5">
    <source>
        <dbReference type="Proteomes" id="UP000823749"/>
    </source>
</evidence>
<feature type="compositionally biased region" description="Low complexity" evidence="2">
    <location>
        <begin position="417"/>
        <end position="431"/>
    </location>
</feature>
<feature type="region of interest" description="Disordered" evidence="2">
    <location>
        <begin position="550"/>
        <end position="577"/>
    </location>
</feature>
<organism evidence="4 5">
    <name type="scientific">Rhododendron griersonianum</name>
    <dbReference type="NCBI Taxonomy" id="479676"/>
    <lineage>
        <taxon>Eukaryota</taxon>
        <taxon>Viridiplantae</taxon>
        <taxon>Streptophyta</taxon>
        <taxon>Embryophyta</taxon>
        <taxon>Tracheophyta</taxon>
        <taxon>Spermatophyta</taxon>
        <taxon>Magnoliopsida</taxon>
        <taxon>eudicotyledons</taxon>
        <taxon>Gunneridae</taxon>
        <taxon>Pentapetalae</taxon>
        <taxon>asterids</taxon>
        <taxon>Ericales</taxon>
        <taxon>Ericaceae</taxon>
        <taxon>Ericoideae</taxon>
        <taxon>Rhodoreae</taxon>
        <taxon>Rhododendron</taxon>
    </lineage>
</organism>
<dbReference type="InterPro" id="IPR040256">
    <property type="entry name" value="At4g02000-like"/>
</dbReference>
<keyword evidence="1" id="KW-0479">Metal-binding</keyword>
<dbReference type="Proteomes" id="UP000823749">
    <property type="component" value="Chromosome 10"/>
</dbReference>
<feature type="compositionally biased region" description="Basic and acidic residues" evidence="2">
    <location>
        <begin position="279"/>
        <end position="293"/>
    </location>
</feature>
<proteinExistence type="predicted"/>
<dbReference type="GO" id="GO:0003676">
    <property type="term" value="F:nucleic acid binding"/>
    <property type="evidence" value="ECO:0007669"/>
    <property type="project" value="InterPro"/>
</dbReference>
<feature type="compositionally biased region" description="Low complexity" evidence="2">
    <location>
        <begin position="503"/>
        <end position="514"/>
    </location>
</feature>
<dbReference type="PANTHER" id="PTHR31286:SF178">
    <property type="entry name" value="DUF4283 DOMAIN-CONTAINING PROTEIN"/>
    <property type="match status" value="1"/>
</dbReference>
<feature type="region of interest" description="Disordered" evidence="2">
    <location>
        <begin position="489"/>
        <end position="528"/>
    </location>
</feature>
<dbReference type="PANTHER" id="PTHR31286">
    <property type="entry name" value="GLYCINE-RICH CELL WALL STRUCTURAL PROTEIN 1.8-LIKE"/>
    <property type="match status" value="1"/>
</dbReference>
<evidence type="ECO:0000313" key="4">
    <source>
        <dbReference type="EMBL" id="KAG5529491.1"/>
    </source>
</evidence>
<dbReference type="InterPro" id="IPR025558">
    <property type="entry name" value="DUF4283"/>
</dbReference>
<dbReference type="Pfam" id="PF14392">
    <property type="entry name" value="zf-CCHC_4"/>
    <property type="match status" value="1"/>
</dbReference>
<keyword evidence="1" id="KW-0863">Zinc-finger</keyword>
<protein>
    <recommendedName>
        <fullName evidence="3">CCHC-type domain-containing protein</fullName>
    </recommendedName>
</protein>
<feature type="compositionally biased region" description="Polar residues" evidence="2">
    <location>
        <begin position="434"/>
        <end position="452"/>
    </location>
</feature>
<feature type="region of interest" description="Disordered" evidence="2">
    <location>
        <begin position="391"/>
        <end position="452"/>
    </location>
</feature>
<keyword evidence="5" id="KW-1185">Reference proteome</keyword>
<feature type="compositionally biased region" description="Polar residues" evidence="2">
    <location>
        <begin position="515"/>
        <end position="528"/>
    </location>
</feature>
<evidence type="ECO:0000256" key="1">
    <source>
        <dbReference type="PROSITE-ProRule" id="PRU00047"/>
    </source>
</evidence>
<feature type="compositionally biased region" description="Polar residues" evidence="2">
    <location>
        <begin position="491"/>
        <end position="502"/>
    </location>
</feature>
<feature type="compositionally biased region" description="Polar residues" evidence="2">
    <location>
        <begin position="391"/>
        <end position="403"/>
    </location>
</feature>
<dbReference type="Pfam" id="PF14111">
    <property type="entry name" value="DUF4283"/>
    <property type="match status" value="1"/>
</dbReference>
<feature type="domain" description="CCHC-type" evidence="3">
    <location>
        <begin position="195"/>
        <end position="209"/>
    </location>
</feature>
<keyword evidence="1" id="KW-0862">Zinc</keyword>
<dbReference type="PROSITE" id="PS50158">
    <property type="entry name" value="ZF_CCHC"/>
    <property type="match status" value="1"/>
</dbReference>
<accession>A0AAV6ILI2</accession>
<evidence type="ECO:0000256" key="2">
    <source>
        <dbReference type="SAM" id="MobiDB-lite"/>
    </source>
</evidence>
<name>A0AAV6ILI2_9ERIC</name>
<dbReference type="EMBL" id="JACTNZ010000010">
    <property type="protein sequence ID" value="KAG5529491.1"/>
    <property type="molecule type" value="Genomic_DNA"/>
</dbReference>
<dbReference type="AlphaFoldDB" id="A0AAV6ILI2"/>